<feature type="transmembrane region" description="Helical" evidence="1">
    <location>
        <begin position="16"/>
        <end position="38"/>
    </location>
</feature>
<organism evidence="3 4">
    <name type="scientific">Notothenia coriiceps</name>
    <name type="common">black rockcod</name>
    <dbReference type="NCBI Taxonomy" id="8208"/>
    <lineage>
        <taxon>Eukaryota</taxon>
        <taxon>Metazoa</taxon>
        <taxon>Chordata</taxon>
        <taxon>Craniata</taxon>
        <taxon>Vertebrata</taxon>
        <taxon>Euteleostomi</taxon>
        <taxon>Actinopterygii</taxon>
        <taxon>Neopterygii</taxon>
        <taxon>Teleostei</taxon>
        <taxon>Neoteleostei</taxon>
        <taxon>Acanthomorphata</taxon>
        <taxon>Eupercaria</taxon>
        <taxon>Perciformes</taxon>
        <taxon>Notothenioidei</taxon>
        <taxon>Nototheniidae</taxon>
        <taxon>Notothenia</taxon>
    </lineage>
</organism>
<dbReference type="GeneID" id="104947458"/>
<keyword evidence="1" id="KW-0472">Membrane</keyword>
<evidence type="ECO:0000256" key="1">
    <source>
        <dbReference type="SAM" id="Phobius"/>
    </source>
</evidence>
<evidence type="ECO:0000259" key="2">
    <source>
        <dbReference type="PROSITE" id="PS51269"/>
    </source>
</evidence>
<dbReference type="Proteomes" id="UP000504611">
    <property type="component" value="Unplaced"/>
</dbReference>
<dbReference type="Pfam" id="PF07258">
    <property type="entry name" value="COMM_domain"/>
    <property type="match status" value="1"/>
</dbReference>
<dbReference type="CTD" id="51122"/>
<gene>
    <name evidence="4" type="primary">commd2</name>
</gene>
<evidence type="ECO:0000313" key="3">
    <source>
        <dbReference type="Proteomes" id="UP000504611"/>
    </source>
</evidence>
<protein>
    <submittedName>
        <fullName evidence="4">COMM domain-containing protein 2</fullName>
    </submittedName>
</protein>
<reference evidence="4" key="1">
    <citation type="submission" date="2025-08" db="UniProtKB">
        <authorList>
            <consortium name="RefSeq"/>
        </authorList>
    </citation>
    <scope>IDENTIFICATION</scope>
    <source>
        <tissue evidence="4">Muscle</tissue>
    </source>
</reference>
<feature type="domain" description="COMM" evidence="2">
    <location>
        <begin position="134"/>
        <end position="205"/>
    </location>
</feature>
<dbReference type="PANTHER" id="PTHR15857:SF0">
    <property type="entry name" value="COMM DOMAIN-CONTAINING PROTEIN 2"/>
    <property type="match status" value="1"/>
</dbReference>
<accession>A0A6I9NBS4</accession>
<dbReference type="KEGG" id="ncc:104947458"/>
<evidence type="ECO:0000313" key="4">
    <source>
        <dbReference type="RefSeq" id="XP_010771770.1"/>
    </source>
</evidence>
<dbReference type="InterPro" id="IPR017920">
    <property type="entry name" value="COMM"/>
</dbReference>
<dbReference type="PANTHER" id="PTHR15857">
    <property type="entry name" value="COMM DOMAIN CONTAINING PROTEIN 2"/>
    <property type="match status" value="1"/>
</dbReference>
<keyword evidence="3" id="KW-1185">Reference proteome</keyword>
<dbReference type="AlphaFoldDB" id="A0A6I9NBS4"/>
<dbReference type="InterPro" id="IPR037354">
    <property type="entry name" value="Commd2"/>
</dbReference>
<dbReference type="PROSITE" id="PS51269">
    <property type="entry name" value="COMM"/>
    <property type="match status" value="1"/>
</dbReference>
<keyword evidence="1" id="KW-0812">Transmembrane</keyword>
<proteinExistence type="predicted"/>
<keyword evidence="1" id="KW-1133">Transmembrane helix</keyword>
<dbReference type="CDD" id="cd04750">
    <property type="entry name" value="Commd2"/>
    <property type="match status" value="1"/>
</dbReference>
<dbReference type="OrthoDB" id="10257479at2759"/>
<name>A0A6I9NBS4_9TELE</name>
<sequence>MVGPTSYLYGSEPGGGAHVILAVTKCILVFLSSVVGEFGRITLEFLRRGTSPKIYEGAARKLGVSVEMVQHGVEGLMFLMTESSKHMISEVDFLDSVLVLGFSEELNQILLQLYLQHHAHIRSILSQLPSNQPAYHNLEWRLDVQLASRAVRQQVVPMLTLRLLLSGVGDGVCARRGKVLQTDPSTLLHLISTLEAALAAMKSSHARRIFRNIK</sequence>
<dbReference type="RefSeq" id="XP_010771770.1">
    <property type="nucleotide sequence ID" value="XM_010773468.1"/>
</dbReference>